<organism evidence="1 2">
    <name type="scientific">Candidatus Parabacteroides intestinipullorum</name>
    <dbReference type="NCBI Taxonomy" id="2838723"/>
    <lineage>
        <taxon>Bacteria</taxon>
        <taxon>Pseudomonadati</taxon>
        <taxon>Bacteroidota</taxon>
        <taxon>Bacteroidia</taxon>
        <taxon>Bacteroidales</taxon>
        <taxon>Tannerellaceae</taxon>
        <taxon>Parabacteroides</taxon>
    </lineage>
</organism>
<dbReference type="AlphaFoldDB" id="A0A9D1X7Z7"/>
<dbReference type="EMBL" id="DXEL01000044">
    <property type="protein sequence ID" value="HIX74589.1"/>
    <property type="molecule type" value="Genomic_DNA"/>
</dbReference>
<dbReference type="Proteomes" id="UP000886740">
    <property type="component" value="Unassembled WGS sequence"/>
</dbReference>
<accession>A0A9D1X7Z7</accession>
<reference evidence="1" key="1">
    <citation type="journal article" date="2021" name="PeerJ">
        <title>Extensive microbial diversity within the chicken gut microbiome revealed by metagenomics and culture.</title>
        <authorList>
            <person name="Gilroy R."/>
            <person name="Ravi A."/>
            <person name="Getino M."/>
            <person name="Pursley I."/>
            <person name="Horton D.L."/>
            <person name="Alikhan N.F."/>
            <person name="Baker D."/>
            <person name="Gharbi K."/>
            <person name="Hall N."/>
            <person name="Watson M."/>
            <person name="Adriaenssens E.M."/>
            <person name="Foster-Nyarko E."/>
            <person name="Jarju S."/>
            <person name="Secka A."/>
            <person name="Antonio M."/>
            <person name="Oren A."/>
            <person name="Chaudhuri R.R."/>
            <person name="La Ragione R."/>
            <person name="Hildebrand F."/>
            <person name="Pallen M.J."/>
        </authorList>
    </citation>
    <scope>NUCLEOTIDE SEQUENCE</scope>
    <source>
        <strain evidence="1">ChiGjej6B6-14162</strain>
    </source>
</reference>
<protein>
    <submittedName>
        <fullName evidence="1">Uncharacterized protein</fullName>
    </submittedName>
</protein>
<sequence>MEMTVTNDYYWNILKDLSDDRKIDLINRLVKSLVHREETMRKHITISPEQISNAWSEDGLTAEEEICQIREARIQGLTRKIIDL</sequence>
<name>A0A9D1X7Z7_9BACT</name>
<proteinExistence type="predicted"/>
<evidence type="ECO:0000313" key="2">
    <source>
        <dbReference type="Proteomes" id="UP000886740"/>
    </source>
</evidence>
<reference evidence="1" key="2">
    <citation type="submission" date="2021-04" db="EMBL/GenBank/DDBJ databases">
        <authorList>
            <person name="Gilroy R."/>
        </authorList>
    </citation>
    <scope>NUCLEOTIDE SEQUENCE</scope>
    <source>
        <strain evidence="1">ChiGjej6B6-14162</strain>
    </source>
</reference>
<comment type="caution">
    <text evidence="1">The sequence shown here is derived from an EMBL/GenBank/DDBJ whole genome shotgun (WGS) entry which is preliminary data.</text>
</comment>
<gene>
    <name evidence="1" type="ORF">H9977_06105</name>
</gene>
<evidence type="ECO:0000313" key="1">
    <source>
        <dbReference type="EMBL" id="HIX74589.1"/>
    </source>
</evidence>